<accession>A0AC61QMI8</accession>
<proteinExistence type="predicted"/>
<dbReference type="Proteomes" id="UP000308886">
    <property type="component" value="Unassembled WGS sequence"/>
</dbReference>
<evidence type="ECO:0000313" key="1">
    <source>
        <dbReference type="EMBL" id="TGX80636.1"/>
    </source>
</evidence>
<reference evidence="1" key="1">
    <citation type="submission" date="2019-04" db="EMBL/GenBank/DDBJ databases">
        <title>Microbes associate with the intestines of laboratory mice.</title>
        <authorList>
            <person name="Navarre W."/>
            <person name="Wong E."/>
            <person name="Huang K."/>
            <person name="Tropini C."/>
            <person name="Ng K."/>
            <person name="Yu B."/>
        </authorList>
    </citation>
    <scope>NUCLEOTIDE SEQUENCE</scope>
    <source>
        <strain evidence="1">NM73_A23</strain>
    </source>
</reference>
<dbReference type="EMBL" id="SRZC01000023">
    <property type="protein sequence ID" value="TGX80636.1"/>
    <property type="molecule type" value="Genomic_DNA"/>
</dbReference>
<keyword evidence="2" id="KW-1185">Reference proteome</keyword>
<sequence>MKSVQRYWQRGKGYTRFVWTGSDNYIHNLIEEGDGDNKLSQKTTYFYNSPWQIDEVTYPNGYDVMYYYDPLDRLREVRELIGWNDWEYYDYLLKQYEYNYKQNGK</sequence>
<evidence type="ECO:0000313" key="2">
    <source>
        <dbReference type="Proteomes" id="UP000308886"/>
    </source>
</evidence>
<protein>
    <submittedName>
        <fullName evidence="1">Uncharacterized protein</fullName>
    </submittedName>
</protein>
<organism evidence="1 2">
    <name type="scientific">Palleniella muris</name>
    <dbReference type="NCBI Taxonomy" id="3038145"/>
    <lineage>
        <taxon>Bacteria</taxon>
        <taxon>Pseudomonadati</taxon>
        <taxon>Bacteroidota</taxon>
        <taxon>Bacteroidia</taxon>
        <taxon>Bacteroidales</taxon>
        <taxon>Prevotellaceae</taxon>
        <taxon>Palleniella</taxon>
    </lineage>
</organism>
<gene>
    <name evidence="1" type="ORF">E5358_12175</name>
</gene>
<comment type="caution">
    <text evidence="1">The sequence shown here is derived from an EMBL/GenBank/DDBJ whole genome shotgun (WGS) entry which is preliminary data.</text>
</comment>
<name>A0AC61QMI8_9BACT</name>